<organism evidence="1">
    <name type="scientific">marine sediment metagenome</name>
    <dbReference type="NCBI Taxonomy" id="412755"/>
    <lineage>
        <taxon>unclassified sequences</taxon>
        <taxon>metagenomes</taxon>
        <taxon>ecological metagenomes</taxon>
    </lineage>
</organism>
<name>A0A0F9KZQ4_9ZZZZ</name>
<accession>A0A0F9KZQ4</accession>
<gene>
    <name evidence="1" type="ORF">LCGC14_1639170</name>
</gene>
<comment type="caution">
    <text evidence="1">The sequence shown here is derived from an EMBL/GenBank/DDBJ whole genome shotgun (WGS) entry which is preliminary data.</text>
</comment>
<dbReference type="EMBL" id="LAZR01013635">
    <property type="protein sequence ID" value="KKM21065.1"/>
    <property type="molecule type" value="Genomic_DNA"/>
</dbReference>
<reference evidence="1" key="1">
    <citation type="journal article" date="2015" name="Nature">
        <title>Complex archaea that bridge the gap between prokaryotes and eukaryotes.</title>
        <authorList>
            <person name="Spang A."/>
            <person name="Saw J.H."/>
            <person name="Jorgensen S.L."/>
            <person name="Zaremba-Niedzwiedzka K."/>
            <person name="Martijn J."/>
            <person name="Lind A.E."/>
            <person name="van Eijk R."/>
            <person name="Schleper C."/>
            <person name="Guy L."/>
            <person name="Ettema T.J."/>
        </authorList>
    </citation>
    <scope>NUCLEOTIDE SEQUENCE</scope>
</reference>
<protein>
    <submittedName>
        <fullName evidence="1">Uncharacterized protein</fullName>
    </submittedName>
</protein>
<evidence type="ECO:0000313" key="1">
    <source>
        <dbReference type="EMBL" id="KKM21065.1"/>
    </source>
</evidence>
<sequence>MKWTNTWKEGRVGTQYKNSSGEVCHTGYDWKWEEVYQEFEARRRADEKKFRPHCIVPYSPKYDTAIRLLHNCLLDRGPNKRFWAEVESFLEAELDKLPEPECEHGRKEAMYHKKQFTGYTWVSYKNEGDKHCRDCGEKL</sequence>
<proteinExistence type="predicted"/>
<dbReference type="AlphaFoldDB" id="A0A0F9KZQ4"/>